<evidence type="ECO:0000256" key="1">
    <source>
        <dbReference type="SAM" id="MobiDB-lite"/>
    </source>
</evidence>
<sequence>MKEWDEKCLHRLSHFHYLVNTINGNIIGNSNIIGKAARTIDRAENIDDSESNSDHNEDETDSNHDKDESDLDSDEDEYPDKDSPDNIWVLPSRKSIDKIICGPKNLHKSHPSCLEIIRIGSKIKKPELIKQEDWNYLNSSVECPHYNLSTEIEDLFSVLLETNSLNEYKKCLCNATFDYENNTEMIFATDVMLWL</sequence>
<feature type="compositionally biased region" description="Acidic residues" evidence="1">
    <location>
        <begin position="68"/>
        <end position="79"/>
    </location>
</feature>
<proteinExistence type="predicted"/>
<organism evidence="2 3">
    <name type="scientific">Diversispora eburnea</name>
    <dbReference type="NCBI Taxonomy" id="1213867"/>
    <lineage>
        <taxon>Eukaryota</taxon>
        <taxon>Fungi</taxon>
        <taxon>Fungi incertae sedis</taxon>
        <taxon>Mucoromycota</taxon>
        <taxon>Glomeromycotina</taxon>
        <taxon>Glomeromycetes</taxon>
        <taxon>Diversisporales</taxon>
        <taxon>Diversisporaceae</taxon>
        <taxon>Diversispora</taxon>
    </lineage>
</organism>
<dbReference type="OrthoDB" id="2425129at2759"/>
<feature type="compositionally biased region" description="Acidic residues" evidence="1">
    <location>
        <begin position="46"/>
        <end position="60"/>
    </location>
</feature>
<evidence type="ECO:0000313" key="3">
    <source>
        <dbReference type="Proteomes" id="UP000789706"/>
    </source>
</evidence>
<feature type="region of interest" description="Disordered" evidence="1">
    <location>
        <begin position="44"/>
        <end position="88"/>
    </location>
</feature>
<dbReference type="Proteomes" id="UP000789706">
    <property type="component" value="Unassembled WGS sequence"/>
</dbReference>
<comment type="caution">
    <text evidence="2">The sequence shown here is derived from an EMBL/GenBank/DDBJ whole genome shotgun (WGS) entry which is preliminary data.</text>
</comment>
<evidence type="ECO:0000313" key="2">
    <source>
        <dbReference type="EMBL" id="CAG8551229.1"/>
    </source>
</evidence>
<keyword evidence="3" id="KW-1185">Reference proteome</keyword>
<dbReference type="AlphaFoldDB" id="A0A9N9FQV1"/>
<name>A0A9N9FQV1_9GLOM</name>
<reference evidence="2" key="1">
    <citation type="submission" date="2021-06" db="EMBL/GenBank/DDBJ databases">
        <authorList>
            <person name="Kallberg Y."/>
            <person name="Tangrot J."/>
            <person name="Rosling A."/>
        </authorList>
    </citation>
    <scope>NUCLEOTIDE SEQUENCE</scope>
    <source>
        <strain evidence="2">AZ414A</strain>
    </source>
</reference>
<gene>
    <name evidence="2" type="ORF">DEBURN_LOCUS7108</name>
</gene>
<accession>A0A9N9FQV1</accession>
<protein>
    <submittedName>
        <fullName evidence="2">2714_t:CDS:1</fullName>
    </submittedName>
</protein>
<dbReference type="EMBL" id="CAJVPK010000815">
    <property type="protein sequence ID" value="CAG8551229.1"/>
    <property type="molecule type" value="Genomic_DNA"/>
</dbReference>